<dbReference type="GO" id="GO:0006637">
    <property type="term" value="P:acyl-CoA metabolic process"/>
    <property type="evidence" value="ECO:0007669"/>
    <property type="project" value="InterPro"/>
</dbReference>
<organism evidence="5 6">
    <name type="scientific">Candida albicans</name>
    <name type="common">Yeast</name>
    <dbReference type="NCBI Taxonomy" id="5476"/>
    <lineage>
        <taxon>Eukaryota</taxon>
        <taxon>Fungi</taxon>
        <taxon>Dikarya</taxon>
        <taxon>Ascomycota</taxon>
        <taxon>Saccharomycotina</taxon>
        <taxon>Pichiomycetes</taxon>
        <taxon>Debaryomycetaceae</taxon>
        <taxon>Candida/Lodderomyces clade</taxon>
        <taxon>Candida</taxon>
    </lineage>
</organism>
<feature type="domain" description="Acyl-CoA thioesterase-like N-terminal HotDog" evidence="4">
    <location>
        <begin position="46"/>
        <end position="120"/>
    </location>
</feature>
<comment type="caution">
    <text evidence="5">The sequence shown here is derived from an EMBL/GenBank/DDBJ whole genome shotgun (WGS) entry which is preliminary data.</text>
</comment>
<feature type="domain" description="Acyl-CoA thioesterase 2 C-terminal" evidence="3">
    <location>
        <begin position="206"/>
        <end position="288"/>
    </location>
</feature>
<dbReference type="GO" id="GO:0009062">
    <property type="term" value="P:fatty acid catabolic process"/>
    <property type="evidence" value="ECO:0007669"/>
    <property type="project" value="TreeGrafter"/>
</dbReference>
<dbReference type="Pfam" id="PF13622">
    <property type="entry name" value="4HBT_3"/>
    <property type="match status" value="1"/>
</dbReference>
<dbReference type="PANTHER" id="PTHR11066">
    <property type="entry name" value="ACYL-COA THIOESTERASE"/>
    <property type="match status" value="1"/>
</dbReference>
<name>A0A8H6BT37_CANAX</name>
<dbReference type="SMR" id="A0A8H6BT37"/>
<keyword evidence="2" id="KW-0378">Hydrolase</keyword>
<evidence type="ECO:0000313" key="5">
    <source>
        <dbReference type="EMBL" id="KAF6063550.1"/>
    </source>
</evidence>
<proteinExistence type="inferred from homology"/>
<dbReference type="InterPro" id="IPR029069">
    <property type="entry name" value="HotDog_dom_sf"/>
</dbReference>
<sequence>MREEYQSNSSHVELINLDEVYGVTKIGPNTYRGNRPLTKPDRRSRGVYGGNLCGQAVLVAMEASPPEFKPHSFHSYFVKAVRDDEPLTWKVQEVSTGRTFANRSLQALQLGNIVFTAEVSLTKKNSISKTKSAENKPSFSFETPIGKTFDAYNNASLPIVSNDLVLLDYRLFPKQLDSDKISYSLKWGNDNQNSWDMLHVKTDYQFVGLAILSDTLDVGAFLKHLGYESNPKFNASLDHSVYFHDNDFDVTKWCTTFIKVSRMGNDRALIKGEIYSNNGSHIATIVQERLWITGGAKL</sequence>
<dbReference type="GO" id="GO:0047617">
    <property type="term" value="F:fatty acyl-CoA hydrolase activity"/>
    <property type="evidence" value="ECO:0007669"/>
    <property type="project" value="InterPro"/>
</dbReference>
<evidence type="ECO:0000259" key="3">
    <source>
        <dbReference type="Pfam" id="PF02551"/>
    </source>
</evidence>
<dbReference type="SUPFAM" id="SSF54637">
    <property type="entry name" value="Thioesterase/thiol ester dehydrase-isomerase"/>
    <property type="match status" value="2"/>
</dbReference>
<evidence type="ECO:0000259" key="4">
    <source>
        <dbReference type="Pfam" id="PF13622"/>
    </source>
</evidence>
<protein>
    <submittedName>
        <fullName evidence="5">Thioesterase-like family protein</fullName>
    </submittedName>
</protein>
<dbReference type="InterPro" id="IPR003703">
    <property type="entry name" value="Acyl_CoA_thio"/>
</dbReference>
<comment type="similarity">
    <text evidence="1">Belongs to the C/M/P thioester hydrolase family.</text>
</comment>
<dbReference type="Pfam" id="PF02551">
    <property type="entry name" value="Acyl_CoA_thio"/>
    <property type="match status" value="1"/>
</dbReference>
<dbReference type="GO" id="GO:0005782">
    <property type="term" value="C:peroxisomal matrix"/>
    <property type="evidence" value="ECO:0007669"/>
    <property type="project" value="TreeGrafter"/>
</dbReference>
<dbReference type="AlphaFoldDB" id="A0A8H6BT37"/>
<dbReference type="CDD" id="cd03444">
    <property type="entry name" value="Thioesterase_II_repeat1"/>
    <property type="match status" value="1"/>
</dbReference>
<dbReference type="InterPro" id="IPR025652">
    <property type="entry name" value="TesB_C"/>
</dbReference>
<gene>
    <name evidence="5" type="ORF">FOB64_005186</name>
</gene>
<evidence type="ECO:0000313" key="6">
    <source>
        <dbReference type="Proteomes" id="UP000536275"/>
    </source>
</evidence>
<dbReference type="Gene3D" id="2.40.160.210">
    <property type="entry name" value="Acyl-CoA thioesterase, double hotdog domain"/>
    <property type="match status" value="1"/>
</dbReference>
<reference evidence="5 6" key="1">
    <citation type="submission" date="2020-03" db="EMBL/GenBank/DDBJ databases">
        <title>FDA dAtabase for Regulatory Grade micrObial Sequences (FDA-ARGOS): Supporting development and validation of Infectious Disease Dx tests.</title>
        <authorList>
            <person name="Campos J."/>
            <person name="Goldberg B."/>
            <person name="Tallon L."/>
            <person name="Sadzewicz L."/>
            <person name="Vavikolanu K."/>
            <person name="Mehta A."/>
            <person name="Aluvathingal J."/>
            <person name="Nadendla S."/>
            <person name="Nandy P."/>
            <person name="Geyer C."/>
            <person name="Yan Y."/>
            <person name="Sichtig H."/>
        </authorList>
    </citation>
    <scope>NUCLEOTIDE SEQUENCE [LARGE SCALE GENOMIC DNA]</scope>
    <source>
        <strain evidence="5 6">FDAARGOS_656</strain>
    </source>
</reference>
<dbReference type="FunFam" id="2.40.160.210:FF:000004">
    <property type="entry name" value="Acyl-CoA thioesterase 2"/>
    <property type="match status" value="1"/>
</dbReference>
<dbReference type="CDD" id="cd03445">
    <property type="entry name" value="Thioesterase_II_repeat2"/>
    <property type="match status" value="1"/>
</dbReference>
<evidence type="ECO:0000256" key="2">
    <source>
        <dbReference type="ARBA" id="ARBA00022801"/>
    </source>
</evidence>
<dbReference type="PANTHER" id="PTHR11066:SF34">
    <property type="entry name" value="ACYL-COENZYME A THIOESTERASE 8"/>
    <property type="match status" value="1"/>
</dbReference>
<accession>A0A8H6BT37</accession>
<evidence type="ECO:0000256" key="1">
    <source>
        <dbReference type="ARBA" id="ARBA00006538"/>
    </source>
</evidence>
<dbReference type="InterPro" id="IPR042171">
    <property type="entry name" value="Acyl-CoA_hotdog"/>
</dbReference>
<dbReference type="Proteomes" id="UP000536275">
    <property type="component" value="Unassembled WGS sequence"/>
</dbReference>
<dbReference type="EMBL" id="JABWAD010000060">
    <property type="protein sequence ID" value="KAF6063550.1"/>
    <property type="molecule type" value="Genomic_DNA"/>
</dbReference>
<dbReference type="InterPro" id="IPR049449">
    <property type="entry name" value="TesB_ACOT8-like_N"/>
</dbReference>